<accession>A0A0S4KKE2</accession>
<name>A0A0S4KKE2_BODSA</name>
<protein>
    <submittedName>
        <fullName evidence="1">GPI-anchored surface protein, putative</fullName>
    </submittedName>
</protein>
<dbReference type="EMBL" id="CYKH01000298">
    <property type="protein sequence ID" value="CUI12825.1"/>
    <property type="molecule type" value="Genomic_DNA"/>
</dbReference>
<keyword evidence="2" id="KW-1185">Reference proteome</keyword>
<dbReference type="Proteomes" id="UP000051952">
    <property type="component" value="Unassembled WGS sequence"/>
</dbReference>
<sequence>MSILPDNTTTIPHVAAVPPAASHHCLRKEAIVTLLTSTQAHHAVTLFSLAEATVPLPFVAAECGFAALDALAACVVHHGQRLQSPRASALILTACVSIGWKLASRDAAPHHVAACWNRLGLHGPGVRLDTREIVEQEVELLTLLQYKVALPSWWLDVSHFAASYVSRLTLHVSSAVLPQPSPVPRTSLQDMTNAPYPSVTKRLTDIRPHVAWRGGCDQRPVVQFGESAVQRNEEHRSLCEQRRYMQTHAQLLAANVQAVLLHVALVTQQQSGSQQTDKEPRNNIHCLLCAALAMTGILPLEAIAATFSLSSH</sequence>
<evidence type="ECO:0000313" key="1">
    <source>
        <dbReference type="EMBL" id="CUI12825.1"/>
    </source>
</evidence>
<dbReference type="AlphaFoldDB" id="A0A0S4KKE2"/>
<reference evidence="2" key="1">
    <citation type="submission" date="2015-09" db="EMBL/GenBank/DDBJ databases">
        <authorList>
            <consortium name="Pathogen Informatics"/>
        </authorList>
    </citation>
    <scope>NUCLEOTIDE SEQUENCE [LARGE SCALE GENOMIC DNA]</scope>
    <source>
        <strain evidence="2">Lake Konstanz</strain>
    </source>
</reference>
<gene>
    <name evidence="1" type="ORF">BSAL_61330</name>
</gene>
<organism evidence="1 2">
    <name type="scientific">Bodo saltans</name>
    <name type="common">Flagellated protozoan</name>
    <dbReference type="NCBI Taxonomy" id="75058"/>
    <lineage>
        <taxon>Eukaryota</taxon>
        <taxon>Discoba</taxon>
        <taxon>Euglenozoa</taxon>
        <taxon>Kinetoplastea</taxon>
        <taxon>Metakinetoplastina</taxon>
        <taxon>Eubodonida</taxon>
        <taxon>Bodonidae</taxon>
        <taxon>Bodo</taxon>
    </lineage>
</organism>
<proteinExistence type="predicted"/>
<evidence type="ECO:0000313" key="2">
    <source>
        <dbReference type="Proteomes" id="UP000051952"/>
    </source>
</evidence>
<dbReference type="VEuPathDB" id="TriTrypDB:BSAL_61330"/>